<dbReference type="InterPro" id="IPR014284">
    <property type="entry name" value="RNA_pol_sigma-70_dom"/>
</dbReference>
<dbReference type="InterPro" id="IPR013249">
    <property type="entry name" value="RNA_pol_sigma70_r4_t2"/>
</dbReference>
<comment type="caution">
    <text evidence="7">The sequence shown here is derived from an EMBL/GenBank/DDBJ whole genome shotgun (WGS) entry which is preliminary data.</text>
</comment>
<keyword evidence="8" id="KW-1185">Reference proteome</keyword>
<dbReference type="InterPro" id="IPR013324">
    <property type="entry name" value="RNA_pol_sigma_r3/r4-like"/>
</dbReference>
<dbReference type="Gene3D" id="1.10.1740.10">
    <property type="match status" value="1"/>
</dbReference>
<keyword evidence="2" id="KW-0805">Transcription regulation</keyword>
<comment type="similarity">
    <text evidence="1">Belongs to the sigma-70 factor family. ECF subfamily.</text>
</comment>
<evidence type="ECO:0000256" key="4">
    <source>
        <dbReference type="ARBA" id="ARBA00023163"/>
    </source>
</evidence>
<dbReference type="InterPro" id="IPR036388">
    <property type="entry name" value="WH-like_DNA-bd_sf"/>
</dbReference>
<dbReference type="EMBL" id="JAASQR010000004">
    <property type="protein sequence ID" value="NIJ17752.1"/>
    <property type="molecule type" value="Genomic_DNA"/>
</dbReference>
<evidence type="ECO:0000313" key="7">
    <source>
        <dbReference type="EMBL" id="NIJ17752.1"/>
    </source>
</evidence>
<gene>
    <name evidence="7" type="ORF">FHS54_002752</name>
</gene>
<dbReference type="InterPro" id="IPR013325">
    <property type="entry name" value="RNA_pol_sigma_r2"/>
</dbReference>
<protein>
    <submittedName>
        <fullName evidence="7">RNA polymerase sigma-70 factor (ECF subfamily)</fullName>
    </submittedName>
</protein>
<dbReference type="NCBIfam" id="TIGR02937">
    <property type="entry name" value="sigma70-ECF"/>
    <property type="match status" value="1"/>
</dbReference>
<accession>A0A846M781</accession>
<organism evidence="7 8">
    <name type="scientific">Sphingobium vermicomposti</name>
    <dbReference type="NCBI Taxonomy" id="529005"/>
    <lineage>
        <taxon>Bacteria</taxon>
        <taxon>Pseudomonadati</taxon>
        <taxon>Pseudomonadota</taxon>
        <taxon>Alphaproteobacteria</taxon>
        <taxon>Sphingomonadales</taxon>
        <taxon>Sphingomonadaceae</taxon>
        <taxon>Sphingobium</taxon>
    </lineage>
</organism>
<dbReference type="PANTHER" id="PTHR43133:SF63">
    <property type="entry name" value="RNA POLYMERASE SIGMA FACTOR FECI-RELATED"/>
    <property type="match status" value="1"/>
</dbReference>
<reference evidence="7 8" key="1">
    <citation type="submission" date="2020-03" db="EMBL/GenBank/DDBJ databases">
        <title>Genomic Encyclopedia of Type Strains, Phase IV (KMG-IV): sequencing the most valuable type-strain genomes for metagenomic binning, comparative biology and taxonomic classification.</title>
        <authorList>
            <person name="Goeker M."/>
        </authorList>
    </citation>
    <scope>NUCLEOTIDE SEQUENCE [LARGE SCALE GENOMIC DNA]</scope>
    <source>
        <strain evidence="7 8">DSM 21299</strain>
    </source>
</reference>
<sequence length="191" mass="21770">MSGHMMTPAERVSPTITDENPVVVSYMAEATRQYARIMRFVRGRFHVGDEANDIVQDAYTRLAQTAERTPIRDATGFLHVAATNLVKDRARQFTVRHRWERDIPAMDVASPEPSAERAMIARQQLQIIERALAELPVKRRAALMLHRIDNLHQSDIAERLGISISMVEKHIRLALAHCRMRLEEAEGGQRP</sequence>
<dbReference type="Gene3D" id="1.10.10.10">
    <property type="entry name" value="Winged helix-like DNA-binding domain superfamily/Winged helix DNA-binding domain"/>
    <property type="match status" value="1"/>
</dbReference>
<name>A0A846M781_9SPHN</name>
<dbReference type="Pfam" id="PF08281">
    <property type="entry name" value="Sigma70_r4_2"/>
    <property type="match status" value="1"/>
</dbReference>
<keyword evidence="4" id="KW-0804">Transcription</keyword>
<dbReference type="Pfam" id="PF04542">
    <property type="entry name" value="Sigma70_r2"/>
    <property type="match status" value="1"/>
</dbReference>
<evidence type="ECO:0000256" key="3">
    <source>
        <dbReference type="ARBA" id="ARBA00023082"/>
    </source>
</evidence>
<dbReference type="InterPro" id="IPR007627">
    <property type="entry name" value="RNA_pol_sigma70_r2"/>
</dbReference>
<dbReference type="AlphaFoldDB" id="A0A846M781"/>
<evidence type="ECO:0000259" key="6">
    <source>
        <dbReference type="Pfam" id="PF08281"/>
    </source>
</evidence>
<dbReference type="RefSeq" id="WP_167304515.1">
    <property type="nucleotide sequence ID" value="NZ_JAASQR010000004.1"/>
</dbReference>
<evidence type="ECO:0000313" key="8">
    <source>
        <dbReference type="Proteomes" id="UP000576821"/>
    </source>
</evidence>
<dbReference type="GO" id="GO:0003677">
    <property type="term" value="F:DNA binding"/>
    <property type="evidence" value="ECO:0007669"/>
    <property type="project" value="InterPro"/>
</dbReference>
<keyword evidence="3" id="KW-0731">Sigma factor</keyword>
<feature type="domain" description="RNA polymerase sigma factor 70 region 4 type 2" evidence="6">
    <location>
        <begin position="126"/>
        <end position="178"/>
    </location>
</feature>
<dbReference type="PANTHER" id="PTHR43133">
    <property type="entry name" value="RNA POLYMERASE ECF-TYPE SIGMA FACTO"/>
    <property type="match status" value="1"/>
</dbReference>
<evidence type="ECO:0000256" key="1">
    <source>
        <dbReference type="ARBA" id="ARBA00010641"/>
    </source>
</evidence>
<dbReference type="GO" id="GO:0006352">
    <property type="term" value="P:DNA-templated transcription initiation"/>
    <property type="evidence" value="ECO:0007669"/>
    <property type="project" value="InterPro"/>
</dbReference>
<evidence type="ECO:0000256" key="2">
    <source>
        <dbReference type="ARBA" id="ARBA00023015"/>
    </source>
</evidence>
<feature type="domain" description="RNA polymerase sigma-70 region 2" evidence="5">
    <location>
        <begin position="34"/>
        <end position="92"/>
    </location>
</feature>
<dbReference type="SUPFAM" id="SSF88659">
    <property type="entry name" value="Sigma3 and sigma4 domains of RNA polymerase sigma factors"/>
    <property type="match status" value="1"/>
</dbReference>
<dbReference type="InterPro" id="IPR039425">
    <property type="entry name" value="RNA_pol_sigma-70-like"/>
</dbReference>
<dbReference type="Proteomes" id="UP000576821">
    <property type="component" value="Unassembled WGS sequence"/>
</dbReference>
<evidence type="ECO:0000259" key="5">
    <source>
        <dbReference type="Pfam" id="PF04542"/>
    </source>
</evidence>
<proteinExistence type="inferred from homology"/>
<dbReference type="GO" id="GO:0016987">
    <property type="term" value="F:sigma factor activity"/>
    <property type="evidence" value="ECO:0007669"/>
    <property type="project" value="UniProtKB-KW"/>
</dbReference>
<dbReference type="SUPFAM" id="SSF88946">
    <property type="entry name" value="Sigma2 domain of RNA polymerase sigma factors"/>
    <property type="match status" value="1"/>
</dbReference>